<keyword evidence="7 11" id="KW-1133">Transmembrane helix</keyword>
<dbReference type="InterPro" id="IPR003020">
    <property type="entry name" value="HCO3_transpt_euk"/>
</dbReference>
<dbReference type="RefSeq" id="XP_009046140.1">
    <property type="nucleotide sequence ID" value="XM_009047892.1"/>
</dbReference>
<dbReference type="GO" id="GO:0051453">
    <property type="term" value="P:regulation of intracellular pH"/>
    <property type="evidence" value="ECO:0007669"/>
    <property type="project" value="TreeGrafter"/>
</dbReference>
<dbReference type="InterPro" id="IPR001717">
    <property type="entry name" value="Anion_exchange"/>
</dbReference>
<evidence type="ECO:0000256" key="10">
    <source>
        <dbReference type="ARBA" id="ARBA00049347"/>
    </source>
</evidence>
<proteinExistence type="inferred from homology"/>
<dbReference type="AlphaFoldDB" id="V4BB30"/>
<evidence type="ECO:0000313" key="15">
    <source>
        <dbReference type="EMBL" id="ESP03217.1"/>
    </source>
</evidence>
<accession>V4BB30</accession>
<comment type="catalytic activity">
    <reaction evidence="10">
        <text>hydrogencarbonate(in) + chloride(out) = hydrogencarbonate(out) + chloride(in)</text>
        <dbReference type="Rhea" id="RHEA:72363"/>
        <dbReference type="ChEBI" id="CHEBI:17544"/>
        <dbReference type="ChEBI" id="CHEBI:17996"/>
    </reaction>
</comment>
<organism evidence="15 16">
    <name type="scientific">Lottia gigantea</name>
    <name type="common">Giant owl limpet</name>
    <dbReference type="NCBI Taxonomy" id="225164"/>
    <lineage>
        <taxon>Eukaryota</taxon>
        <taxon>Metazoa</taxon>
        <taxon>Spiralia</taxon>
        <taxon>Lophotrochozoa</taxon>
        <taxon>Mollusca</taxon>
        <taxon>Gastropoda</taxon>
        <taxon>Patellogastropoda</taxon>
        <taxon>Lottioidea</taxon>
        <taxon>Lottiidae</taxon>
        <taxon>Lottia</taxon>
    </lineage>
</organism>
<keyword evidence="4" id="KW-1003">Cell membrane</keyword>
<evidence type="ECO:0000256" key="3">
    <source>
        <dbReference type="ARBA" id="ARBA00022448"/>
    </source>
</evidence>
<dbReference type="NCBIfam" id="TIGR00834">
    <property type="entry name" value="ae"/>
    <property type="match status" value="1"/>
</dbReference>
<dbReference type="OMA" id="CLMNVGC"/>
<feature type="transmembrane region" description="Helical" evidence="11">
    <location>
        <begin position="570"/>
        <end position="589"/>
    </location>
</feature>
<dbReference type="Gene3D" id="1.10.287.570">
    <property type="entry name" value="Helical hairpin bin"/>
    <property type="match status" value="1"/>
</dbReference>
<feature type="transmembrane region" description="Helical" evidence="11">
    <location>
        <begin position="887"/>
        <end position="916"/>
    </location>
</feature>
<dbReference type="PRINTS" id="PR00165">
    <property type="entry name" value="ANIONEXCHNGR"/>
</dbReference>
<feature type="transmembrane region" description="Helical" evidence="11">
    <location>
        <begin position="481"/>
        <end position="500"/>
    </location>
</feature>
<reference evidence="15 16" key="1">
    <citation type="journal article" date="2013" name="Nature">
        <title>Insights into bilaterian evolution from three spiralian genomes.</title>
        <authorList>
            <person name="Simakov O."/>
            <person name="Marletaz F."/>
            <person name="Cho S.J."/>
            <person name="Edsinger-Gonzales E."/>
            <person name="Havlak P."/>
            <person name="Hellsten U."/>
            <person name="Kuo D.H."/>
            <person name="Larsson T."/>
            <person name="Lv J."/>
            <person name="Arendt D."/>
            <person name="Savage R."/>
            <person name="Osoegawa K."/>
            <person name="de Jong P."/>
            <person name="Grimwood J."/>
            <person name="Chapman J.A."/>
            <person name="Shapiro H."/>
            <person name="Aerts A."/>
            <person name="Otillar R.P."/>
            <person name="Terry A.Y."/>
            <person name="Boore J.L."/>
            <person name="Grigoriev I.V."/>
            <person name="Lindberg D.R."/>
            <person name="Seaver E.C."/>
            <person name="Weisblat D.A."/>
            <person name="Putnam N.H."/>
            <person name="Rokhsar D.S."/>
        </authorList>
    </citation>
    <scope>NUCLEOTIDE SEQUENCE [LARGE SCALE GENOMIC DNA]</scope>
</reference>
<dbReference type="GO" id="GO:0005452">
    <property type="term" value="F:solute:inorganic anion antiporter activity"/>
    <property type="evidence" value="ECO:0007669"/>
    <property type="project" value="InterPro"/>
</dbReference>
<protein>
    <recommendedName>
        <fullName evidence="11">Anion exchange protein</fullName>
    </recommendedName>
</protein>
<dbReference type="InterPro" id="IPR011531">
    <property type="entry name" value="HCO3_transpt-like_TM_dom"/>
</dbReference>
<feature type="transmembrane region" description="Helical" evidence="11">
    <location>
        <begin position="619"/>
        <end position="640"/>
    </location>
</feature>
<evidence type="ECO:0000256" key="4">
    <source>
        <dbReference type="ARBA" id="ARBA00022475"/>
    </source>
</evidence>
<evidence type="ECO:0000256" key="9">
    <source>
        <dbReference type="ARBA" id="ARBA00023136"/>
    </source>
</evidence>
<dbReference type="PANTHER" id="PTHR11453">
    <property type="entry name" value="ANION EXCHANGE PROTEIN"/>
    <property type="match status" value="1"/>
</dbReference>
<keyword evidence="16" id="KW-1185">Reference proteome</keyword>
<evidence type="ECO:0000256" key="8">
    <source>
        <dbReference type="ARBA" id="ARBA00023065"/>
    </source>
</evidence>
<keyword evidence="8 11" id="KW-0406">Ion transport</keyword>
<dbReference type="FunFam" id="1.10.287.570:FF:000001">
    <property type="entry name" value="Anion exchange protein"/>
    <property type="match status" value="1"/>
</dbReference>
<dbReference type="GeneID" id="20233947"/>
<evidence type="ECO:0000259" key="14">
    <source>
        <dbReference type="Pfam" id="PF07565"/>
    </source>
</evidence>
<keyword evidence="3 11" id="KW-0813">Transport</keyword>
<evidence type="ECO:0000256" key="2">
    <source>
        <dbReference type="ARBA" id="ARBA00010993"/>
    </source>
</evidence>
<feature type="transmembrane region" description="Helical" evidence="11">
    <location>
        <begin position="652"/>
        <end position="672"/>
    </location>
</feature>
<feature type="non-terminal residue" evidence="15">
    <location>
        <position position="1"/>
    </location>
</feature>
<sequence>FTGHRWEDVRGIRRHKIARRNKSQLHSIVHIGKAHKEKKKPKQKFDHSPHDVFVELDELFVKDEHEWEWREKARWIKFEEDVEEGADRWGKPHVASLSFHSLIELRKGLETGTVLLDLESEDFPNIVHNVVENLLIRDLIDEDVKGKILRTLLLKHKHQNEKLGLLRSISTSSFNGGLGSSSGGLHRSKEDEKKFFKNEKVNLEMVKVDMDNNTTDSSNIHIGLTPQDPKKNVQEIMKRIPVGSEASTVLVGTVDFLSKPVMAFVRLSEGRQLENVTEVPLPVRFVFILLGPEKGGMDYHEVGRSLSTLMTNQFFHDVAYRAESREALLQAINGFLDDTIVLPPGDWDQKTLLPIMDMARKRANLRRRKKQKQEEHQELLEKEKKDKVPLDPLQRTGCLFGGLINDIKRRYPHYISDFKDALNGTCLASFIFIFFACLSPCIAFGGLLSEKTKGLMGVSETVLSTSLCGIVMGLFSGQPLLIVGATGPVLVFEQSLYKFCESNGIEFLSFRLWIGFWVFVISVLTVAAEGSFLIRYVTRFTEEIFAILISLIFIYEVLKKLNKVSQLYLSGYLGFSGLLGSLVITGYNISDPFDMYYNVNGSDAIHGDTEKVKNKPNTALMSTILCIGTFLVAWFLKICRNSKFLGRSVRRALGDFGILLAILSMAVLDYLVRDDVYTQKLKIGSPFVPTLPHKRGWLINPMSPKVMQKVWIIPAAIIPAFLIFILLFMEIQLTEVILNKKDRKLKKGSGFHLDQFLMGFLTFVCGCLGLPWMCAATVRTIAHVSSLSVMSRTHAPGEKPKLVEVKEQRLTNVMVSLMIGVSLTLGVVLKNIPTMVLFGVFLYLGIVSLGSVQMFKRIKLLLMPVKYHPSVGYVRRVQTFKMNLFTIIQIFSLVILWIVKSTAAAIAFPFFLILLIPVRNKIMPKLFTHKEFEEVRHMISPFDMLAAFDC</sequence>
<dbReference type="Proteomes" id="UP000030746">
    <property type="component" value="Unassembled WGS sequence"/>
</dbReference>
<evidence type="ECO:0000256" key="5">
    <source>
        <dbReference type="ARBA" id="ARBA00022681"/>
    </source>
</evidence>
<evidence type="ECO:0000256" key="1">
    <source>
        <dbReference type="ARBA" id="ARBA00004651"/>
    </source>
</evidence>
<keyword evidence="6 11" id="KW-0812">Transmembrane</keyword>
<feature type="domain" description="Band 3 cytoplasmic" evidence="14">
    <location>
        <begin position="50"/>
        <end position="348"/>
    </location>
</feature>
<evidence type="ECO:0000313" key="16">
    <source>
        <dbReference type="Proteomes" id="UP000030746"/>
    </source>
</evidence>
<dbReference type="KEGG" id="lgi:LOTGIDRAFT_137764"/>
<dbReference type="InterPro" id="IPR016152">
    <property type="entry name" value="PTrfase/Anion_transptr"/>
</dbReference>
<dbReference type="FunFam" id="3.40.930.10:FF:000020">
    <property type="entry name" value="Anion exchange protein"/>
    <property type="match status" value="1"/>
</dbReference>
<evidence type="ECO:0000256" key="11">
    <source>
        <dbReference type="RuleBase" id="RU362035"/>
    </source>
</evidence>
<name>V4BB30_LOTGI</name>
<keyword evidence="5" id="KW-0039">Anion exchange</keyword>
<dbReference type="GO" id="GO:0015701">
    <property type="term" value="P:bicarbonate transport"/>
    <property type="evidence" value="ECO:0007669"/>
    <property type="project" value="TreeGrafter"/>
</dbReference>
<dbReference type="GO" id="GO:0008509">
    <property type="term" value="F:monoatomic anion transmembrane transporter activity"/>
    <property type="evidence" value="ECO:0007669"/>
    <property type="project" value="InterPro"/>
</dbReference>
<feature type="transmembrane region" description="Helical" evidence="11">
    <location>
        <begin position="711"/>
        <end position="738"/>
    </location>
</feature>
<dbReference type="InterPro" id="IPR013769">
    <property type="entry name" value="Band3_cytoplasmic_dom"/>
</dbReference>
<dbReference type="Pfam" id="PF07565">
    <property type="entry name" value="Band_3_cyto"/>
    <property type="match status" value="1"/>
</dbReference>
<keyword evidence="9 11" id="KW-0472">Membrane</keyword>
<dbReference type="PRINTS" id="PR01231">
    <property type="entry name" value="HCO3TRNSPORT"/>
</dbReference>
<dbReference type="Gene3D" id="3.40.930.10">
    <property type="entry name" value="Mannitol-specific EII, Chain A"/>
    <property type="match status" value="1"/>
</dbReference>
<evidence type="ECO:0000256" key="7">
    <source>
        <dbReference type="ARBA" id="ARBA00022989"/>
    </source>
</evidence>
<dbReference type="HOGENOM" id="CLU_002289_1_0_1"/>
<comment type="subcellular location">
    <subcellularLocation>
        <location evidence="1">Cell membrane</location>
        <topology evidence="1">Multi-pass membrane protein</topology>
    </subcellularLocation>
    <subcellularLocation>
        <location evidence="11">Membrane</location>
        <topology evidence="11">Multi-pass membrane protein</topology>
    </subcellularLocation>
</comment>
<dbReference type="PANTHER" id="PTHR11453:SF47">
    <property type="entry name" value="ANION EXCHANGE PROTEIN"/>
    <property type="match status" value="1"/>
</dbReference>
<feature type="transmembrane region" description="Helical" evidence="11">
    <location>
        <begin position="836"/>
        <end position="855"/>
    </location>
</feature>
<dbReference type="CTD" id="20233947"/>
<dbReference type="SUPFAM" id="SSF55804">
    <property type="entry name" value="Phoshotransferase/anion transport protein"/>
    <property type="match status" value="1"/>
</dbReference>
<feature type="domain" description="Bicarbonate transporter-like transmembrane" evidence="13">
    <location>
        <begin position="399"/>
        <end position="934"/>
    </location>
</feature>
<evidence type="ECO:0000256" key="12">
    <source>
        <dbReference type="SAM" id="MobiDB-lite"/>
    </source>
</evidence>
<feature type="transmembrane region" description="Helical" evidence="11">
    <location>
        <begin position="512"/>
        <end position="534"/>
    </location>
</feature>
<feature type="transmembrane region" description="Helical" evidence="11">
    <location>
        <begin position="759"/>
        <end position="782"/>
    </location>
</feature>
<evidence type="ECO:0000256" key="6">
    <source>
        <dbReference type="ARBA" id="ARBA00022692"/>
    </source>
</evidence>
<feature type="compositionally biased region" description="Basic and acidic residues" evidence="12">
    <location>
        <begin position="372"/>
        <end position="385"/>
    </location>
</feature>
<gene>
    <name evidence="15" type="ORF">LOTGIDRAFT_137764</name>
</gene>
<feature type="transmembrane region" description="Helical" evidence="11">
    <location>
        <begin position="810"/>
        <end position="829"/>
    </location>
</feature>
<dbReference type="GO" id="GO:0005886">
    <property type="term" value="C:plasma membrane"/>
    <property type="evidence" value="ECO:0007669"/>
    <property type="project" value="UniProtKB-SubCell"/>
</dbReference>
<dbReference type="EMBL" id="KB200084">
    <property type="protein sequence ID" value="ESP03217.1"/>
    <property type="molecule type" value="Genomic_DNA"/>
</dbReference>
<dbReference type="Pfam" id="PF00955">
    <property type="entry name" value="HCO3_cotransp"/>
    <property type="match status" value="1"/>
</dbReference>
<evidence type="ECO:0000259" key="13">
    <source>
        <dbReference type="Pfam" id="PF00955"/>
    </source>
</evidence>
<feature type="transmembrane region" description="Helical" evidence="11">
    <location>
        <begin position="427"/>
        <end position="448"/>
    </location>
</feature>
<comment type="similarity">
    <text evidence="2 11">Belongs to the anion exchanger (TC 2.A.31) family.</text>
</comment>
<feature type="region of interest" description="Disordered" evidence="12">
    <location>
        <begin position="365"/>
        <end position="385"/>
    </location>
</feature>
<dbReference type="OrthoDB" id="1735926at2759"/>